<evidence type="ECO:0000256" key="2">
    <source>
        <dbReference type="ARBA" id="ARBA00022670"/>
    </source>
</evidence>
<feature type="compositionally biased region" description="Pro residues" evidence="7">
    <location>
        <begin position="1"/>
        <end position="10"/>
    </location>
</feature>
<sequence length="477" mass="52432">MPPKPTPSPCTHPHVLTTPHPSTPFSRVPPSRRAAAATATGIHKTGITDTILHNFASDEEFASTFPGPLVLDGDDLAIEPKQTGQTFRGWERGKHRNLVEGEGVGARRIIYVMGPPGVDGEGVEGFMRGWSECEVEGGGKGKRGKGVEWETNNWISDVISYLQAFYHGLPVKQMDPSLLHFTPWEDTSPNPSKSRSSSRKKNPTYISLRTSTFKTGIRYRCTPSAPFSHQLNLSDLLDLAIDILPPDAYALLILVNHDLYEDDDDEFICGRAYGGSRVAVVSTARYNPVLDEVQGIERIHGWPGSHCAEYMNDACNIKKSKAGKRKRIDDENFAIKESPLVHAIAQQNTLPPLSSHLPKDTLQELYLSRLCRIASHELGHCFGIAHCVYYACSMQGSASIIEDARQPPYLCPVDLGKVVTATGTDVRGRYKALLRFCEEHGGAHMFLAFGAWIRARLAQMERVDVGKGEACGVGLEG</sequence>
<evidence type="ECO:0000313" key="8">
    <source>
        <dbReference type="EMBL" id="KAJ8064649.1"/>
    </source>
</evidence>
<dbReference type="CDD" id="cd11375">
    <property type="entry name" value="Peptidase_M54"/>
    <property type="match status" value="1"/>
</dbReference>
<keyword evidence="5" id="KW-0862">Zinc</keyword>
<dbReference type="Proteomes" id="UP001152300">
    <property type="component" value="Unassembled WGS sequence"/>
</dbReference>
<keyword evidence="4" id="KW-0378">Hydrolase</keyword>
<keyword evidence="2" id="KW-0645">Protease</keyword>
<dbReference type="Pfam" id="PF07998">
    <property type="entry name" value="Peptidase_M54"/>
    <property type="match status" value="1"/>
</dbReference>
<name>A0A9X0AKW2_9HELO</name>
<comment type="cofactor">
    <cofactor evidence="1">
        <name>Zn(2+)</name>
        <dbReference type="ChEBI" id="CHEBI:29105"/>
    </cofactor>
</comment>
<evidence type="ECO:0000256" key="3">
    <source>
        <dbReference type="ARBA" id="ARBA00022723"/>
    </source>
</evidence>
<dbReference type="PANTHER" id="PTHR15910:SF1">
    <property type="entry name" value="ARCHAEMETZINCIN-2"/>
    <property type="match status" value="1"/>
</dbReference>
<keyword evidence="9" id="KW-1185">Reference proteome</keyword>
<feature type="region of interest" description="Disordered" evidence="7">
    <location>
        <begin position="1"/>
        <end position="29"/>
    </location>
</feature>
<protein>
    <submittedName>
        <fullName evidence="8">Uncharacterized protein</fullName>
    </submittedName>
</protein>
<keyword evidence="3" id="KW-0479">Metal-binding</keyword>
<evidence type="ECO:0000256" key="4">
    <source>
        <dbReference type="ARBA" id="ARBA00022801"/>
    </source>
</evidence>
<dbReference type="PANTHER" id="PTHR15910">
    <property type="entry name" value="ARCHAEMETZINCIN"/>
    <property type="match status" value="1"/>
</dbReference>
<evidence type="ECO:0000313" key="9">
    <source>
        <dbReference type="Proteomes" id="UP001152300"/>
    </source>
</evidence>
<dbReference type="GO" id="GO:0008237">
    <property type="term" value="F:metallopeptidase activity"/>
    <property type="evidence" value="ECO:0007669"/>
    <property type="project" value="UniProtKB-KW"/>
</dbReference>
<dbReference type="Gene3D" id="3.40.390.10">
    <property type="entry name" value="Collagenase (Catalytic Domain)"/>
    <property type="match status" value="1"/>
</dbReference>
<dbReference type="InterPro" id="IPR012962">
    <property type="entry name" value="Pept_M54_archaemetzincn"/>
</dbReference>
<organism evidence="8 9">
    <name type="scientific">Sclerotinia nivalis</name>
    <dbReference type="NCBI Taxonomy" id="352851"/>
    <lineage>
        <taxon>Eukaryota</taxon>
        <taxon>Fungi</taxon>
        <taxon>Dikarya</taxon>
        <taxon>Ascomycota</taxon>
        <taxon>Pezizomycotina</taxon>
        <taxon>Leotiomycetes</taxon>
        <taxon>Helotiales</taxon>
        <taxon>Sclerotiniaceae</taxon>
        <taxon>Sclerotinia</taxon>
    </lineage>
</organism>
<dbReference type="GO" id="GO:0046872">
    <property type="term" value="F:metal ion binding"/>
    <property type="evidence" value="ECO:0007669"/>
    <property type="project" value="UniProtKB-KW"/>
</dbReference>
<evidence type="ECO:0000256" key="6">
    <source>
        <dbReference type="ARBA" id="ARBA00023049"/>
    </source>
</evidence>
<keyword evidence="6" id="KW-0482">Metalloprotease</keyword>
<dbReference type="InterPro" id="IPR024079">
    <property type="entry name" value="MetalloPept_cat_dom_sf"/>
</dbReference>
<dbReference type="SUPFAM" id="SSF55486">
    <property type="entry name" value="Metalloproteases ('zincins'), catalytic domain"/>
    <property type="match status" value="1"/>
</dbReference>
<dbReference type="AlphaFoldDB" id="A0A9X0AKW2"/>
<accession>A0A9X0AKW2</accession>
<comment type="caution">
    <text evidence="8">The sequence shown here is derived from an EMBL/GenBank/DDBJ whole genome shotgun (WGS) entry which is preliminary data.</text>
</comment>
<evidence type="ECO:0000256" key="1">
    <source>
        <dbReference type="ARBA" id="ARBA00001947"/>
    </source>
</evidence>
<reference evidence="8" key="1">
    <citation type="submission" date="2022-11" db="EMBL/GenBank/DDBJ databases">
        <title>Genome Resource of Sclerotinia nivalis Strain SnTB1, a Plant Pathogen Isolated from American Ginseng.</title>
        <authorList>
            <person name="Fan S."/>
        </authorList>
    </citation>
    <scope>NUCLEOTIDE SEQUENCE</scope>
    <source>
        <strain evidence="8">SnTB1</strain>
    </source>
</reference>
<evidence type="ECO:0000256" key="5">
    <source>
        <dbReference type="ARBA" id="ARBA00022833"/>
    </source>
</evidence>
<dbReference type="OrthoDB" id="2365600at2759"/>
<gene>
    <name evidence="8" type="ORF">OCU04_006972</name>
</gene>
<proteinExistence type="predicted"/>
<dbReference type="GO" id="GO:0006508">
    <property type="term" value="P:proteolysis"/>
    <property type="evidence" value="ECO:0007669"/>
    <property type="project" value="UniProtKB-KW"/>
</dbReference>
<evidence type="ECO:0000256" key="7">
    <source>
        <dbReference type="SAM" id="MobiDB-lite"/>
    </source>
</evidence>
<dbReference type="EMBL" id="JAPEIS010000007">
    <property type="protein sequence ID" value="KAJ8064649.1"/>
    <property type="molecule type" value="Genomic_DNA"/>
</dbReference>